<reference evidence="14 15" key="1">
    <citation type="submission" date="2019-02" db="EMBL/GenBank/DDBJ databases">
        <title>Deep-cultivation of Planctomycetes and their phenomic and genomic characterization uncovers novel biology.</title>
        <authorList>
            <person name="Wiegand S."/>
            <person name="Jogler M."/>
            <person name="Boedeker C."/>
            <person name="Pinto D."/>
            <person name="Vollmers J."/>
            <person name="Rivas-Marin E."/>
            <person name="Kohn T."/>
            <person name="Peeters S.H."/>
            <person name="Heuer A."/>
            <person name="Rast P."/>
            <person name="Oberbeckmann S."/>
            <person name="Bunk B."/>
            <person name="Jeske O."/>
            <person name="Meyerdierks A."/>
            <person name="Storesund J.E."/>
            <person name="Kallscheuer N."/>
            <person name="Luecker S."/>
            <person name="Lage O.M."/>
            <person name="Pohl T."/>
            <person name="Merkel B.J."/>
            <person name="Hornburger P."/>
            <person name="Mueller R.-W."/>
            <person name="Bruemmer F."/>
            <person name="Labrenz M."/>
            <person name="Spormann A.M."/>
            <person name="Op den Camp H."/>
            <person name="Overmann J."/>
            <person name="Amann R."/>
            <person name="Jetten M.S.M."/>
            <person name="Mascher T."/>
            <person name="Medema M.H."/>
            <person name="Devos D.P."/>
            <person name="Kaster A.-K."/>
            <person name="Ovreas L."/>
            <person name="Rohde M."/>
            <person name="Galperin M.Y."/>
            <person name="Jogler C."/>
        </authorList>
    </citation>
    <scope>NUCLEOTIDE SEQUENCE [LARGE SCALE GENOMIC DNA]</scope>
    <source>
        <strain evidence="14 15">Spa11</strain>
    </source>
</reference>
<accession>A0A518K360</accession>
<dbReference type="Pfam" id="PF00809">
    <property type="entry name" value="Pterin_bind"/>
    <property type="match status" value="1"/>
</dbReference>
<evidence type="ECO:0000256" key="4">
    <source>
        <dbReference type="ARBA" id="ARBA00009503"/>
    </source>
</evidence>
<protein>
    <recommendedName>
        <fullName evidence="6 12">Dihydropteroate synthase</fullName>
        <shortName evidence="12">DHPS</shortName>
        <ecNumber evidence="5 12">2.5.1.15</ecNumber>
    </recommendedName>
    <alternativeName>
        <fullName evidence="11 12">Dihydropteroate pyrophosphorylase</fullName>
    </alternativeName>
</protein>
<comment type="pathway">
    <text evidence="3 12">Cofactor biosynthesis; tetrahydrofolate biosynthesis; 7,8-dihydrofolate from 2-amino-4-hydroxy-6-hydroxymethyl-7,8-dihydropteridine diphosphate and 4-aminobenzoate: step 1/2.</text>
</comment>
<dbReference type="EMBL" id="CP036349">
    <property type="protein sequence ID" value="QDV72232.1"/>
    <property type="molecule type" value="Genomic_DNA"/>
</dbReference>
<gene>
    <name evidence="14" type="primary">folP</name>
    <name evidence="14" type="ORF">Spa11_04050</name>
</gene>
<comment type="catalytic activity">
    <reaction evidence="1">
        <text>(7,8-dihydropterin-6-yl)methyl diphosphate + 4-aminobenzoate = 7,8-dihydropteroate + diphosphate</text>
        <dbReference type="Rhea" id="RHEA:19949"/>
        <dbReference type="ChEBI" id="CHEBI:17836"/>
        <dbReference type="ChEBI" id="CHEBI:17839"/>
        <dbReference type="ChEBI" id="CHEBI:33019"/>
        <dbReference type="ChEBI" id="CHEBI:72950"/>
        <dbReference type="EC" id="2.5.1.15"/>
    </reaction>
</comment>
<evidence type="ECO:0000256" key="9">
    <source>
        <dbReference type="ARBA" id="ARBA00022842"/>
    </source>
</evidence>
<dbReference type="Gene3D" id="3.20.20.20">
    <property type="entry name" value="Dihydropteroate synthase-like"/>
    <property type="match status" value="1"/>
</dbReference>
<dbReference type="UniPathway" id="UPA00077">
    <property type="reaction ID" value="UER00156"/>
</dbReference>
<evidence type="ECO:0000256" key="7">
    <source>
        <dbReference type="ARBA" id="ARBA00022679"/>
    </source>
</evidence>
<dbReference type="EC" id="2.5.1.15" evidence="5 12"/>
<feature type="domain" description="Pterin-binding" evidence="13">
    <location>
        <begin position="6"/>
        <end position="259"/>
    </location>
</feature>
<dbReference type="Proteomes" id="UP000316426">
    <property type="component" value="Chromosome"/>
</dbReference>
<dbReference type="InterPro" id="IPR045031">
    <property type="entry name" value="DHP_synth-like"/>
</dbReference>
<proteinExistence type="inferred from homology"/>
<dbReference type="CDD" id="cd00739">
    <property type="entry name" value="DHPS"/>
    <property type="match status" value="1"/>
</dbReference>
<evidence type="ECO:0000256" key="2">
    <source>
        <dbReference type="ARBA" id="ARBA00001946"/>
    </source>
</evidence>
<dbReference type="GO" id="GO:0046654">
    <property type="term" value="P:tetrahydrofolate biosynthetic process"/>
    <property type="evidence" value="ECO:0007669"/>
    <property type="project" value="UniProtKB-UniPathway"/>
</dbReference>
<dbReference type="InterPro" id="IPR011005">
    <property type="entry name" value="Dihydropteroate_synth-like_sf"/>
</dbReference>
<keyword evidence="8 12" id="KW-0479">Metal-binding</keyword>
<dbReference type="FunFam" id="3.20.20.20:FF:000006">
    <property type="entry name" value="Dihydropteroate synthase"/>
    <property type="match status" value="1"/>
</dbReference>
<dbReference type="KEGG" id="bmei:Spa11_04050"/>
<dbReference type="PROSITE" id="PS00793">
    <property type="entry name" value="DHPS_2"/>
    <property type="match status" value="1"/>
</dbReference>
<keyword evidence="9 12" id="KW-0460">Magnesium</keyword>
<dbReference type="InterPro" id="IPR006390">
    <property type="entry name" value="DHP_synth_dom"/>
</dbReference>
<evidence type="ECO:0000256" key="1">
    <source>
        <dbReference type="ARBA" id="ARBA00000012"/>
    </source>
</evidence>
<comment type="function">
    <text evidence="12">Catalyzes the condensation of para-aminobenzoate (pABA) with 6-hydroxymethyl-7,8-dihydropterin diphosphate (DHPt-PP) to form 7,8-dihydropteroate (H2Pte), the immediate precursor of folate derivatives.</text>
</comment>
<dbReference type="PROSITE" id="PS50972">
    <property type="entry name" value="PTERIN_BINDING"/>
    <property type="match status" value="1"/>
</dbReference>
<dbReference type="GO" id="GO:0005829">
    <property type="term" value="C:cytosol"/>
    <property type="evidence" value="ECO:0007669"/>
    <property type="project" value="TreeGrafter"/>
</dbReference>
<dbReference type="PANTHER" id="PTHR20941:SF1">
    <property type="entry name" value="FOLIC ACID SYNTHESIS PROTEIN FOL1"/>
    <property type="match status" value="1"/>
</dbReference>
<keyword evidence="10 12" id="KW-0289">Folate biosynthesis</keyword>
<dbReference type="GO" id="GO:0046656">
    <property type="term" value="P:folic acid biosynthetic process"/>
    <property type="evidence" value="ECO:0007669"/>
    <property type="project" value="UniProtKB-KW"/>
</dbReference>
<evidence type="ECO:0000256" key="12">
    <source>
        <dbReference type="RuleBase" id="RU361205"/>
    </source>
</evidence>
<dbReference type="GO" id="GO:0004156">
    <property type="term" value="F:dihydropteroate synthase activity"/>
    <property type="evidence" value="ECO:0007669"/>
    <property type="project" value="UniProtKB-EC"/>
</dbReference>
<keyword evidence="7 12" id="KW-0808">Transferase</keyword>
<evidence type="ECO:0000256" key="8">
    <source>
        <dbReference type="ARBA" id="ARBA00022723"/>
    </source>
</evidence>
<evidence type="ECO:0000256" key="6">
    <source>
        <dbReference type="ARBA" id="ARBA00016919"/>
    </source>
</evidence>
<dbReference type="InterPro" id="IPR000489">
    <property type="entry name" value="Pterin-binding_dom"/>
</dbReference>
<evidence type="ECO:0000313" key="14">
    <source>
        <dbReference type="EMBL" id="QDV72232.1"/>
    </source>
</evidence>
<sequence length="269" mass="28581">MDRSIPVVMGVVNVTPDSFSDGGRFFDADHAVEHALQLAAEGAAILDIGGESTRPGAESVSVDEELRRVVPVIERVAAQSDVAISIDTSKAVVARDSLAAGATLINDITGLAGDAEMLDVVAASDCRVCVMHMRGTPRTMQDNPQYDDVVGEVMGYLAERRNALEVAGVSRDRILLDPGIGFGKNGAHNLELLRRIGEFHELGCPLLVGHSRKRFLGEVLGDPTADRTAATLGVSLWLASQGVQVIRVHDVRLTVEALKAFHAVASSEP</sequence>
<dbReference type="PROSITE" id="PS00792">
    <property type="entry name" value="DHPS_1"/>
    <property type="match status" value="1"/>
</dbReference>
<comment type="cofactor">
    <cofactor evidence="2 12">
        <name>Mg(2+)</name>
        <dbReference type="ChEBI" id="CHEBI:18420"/>
    </cofactor>
</comment>
<comment type="similarity">
    <text evidence="4 12">Belongs to the DHPS family.</text>
</comment>
<keyword evidence="15" id="KW-1185">Reference proteome</keyword>
<evidence type="ECO:0000256" key="11">
    <source>
        <dbReference type="ARBA" id="ARBA00030193"/>
    </source>
</evidence>
<dbReference type="RefSeq" id="WP_231933114.1">
    <property type="nucleotide sequence ID" value="NZ_CP036349.1"/>
</dbReference>
<evidence type="ECO:0000256" key="10">
    <source>
        <dbReference type="ARBA" id="ARBA00022909"/>
    </source>
</evidence>
<organism evidence="14 15">
    <name type="scientific">Botrimarina mediterranea</name>
    <dbReference type="NCBI Taxonomy" id="2528022"/>
    <lineage>
        <taxon>Bacteria</taxon>
        <taxon>Pseudomonadati</taxon>
        <taxon>Planctomycetota</taxon>
        <taxon>Planctomycetia</taxon>
        <taxon>Pirellulales</taxon>
        <taxon>Lacipirellulaceae</taxon>
        <taxon>Botrimarina</taxon>
    </lineage>
</organism>
<dbReference type="NCBIfam" id="TIGR01496">
    <property type="entry name" value="DHPS"/>
    <property type="match status" value="1"/>
</dbReference>
<evidence type="ECO:0000256" key="3">
    <source>
        <dbReference type="ARBA" id="ARBA00004763"/>
    </source>
</evidence>
<dbReference type="PANTHER" id="PTHR20941">
    <property type="entry name" value="FOLATE SYNTHESIS PROTEINS"/>
    <property type="match status" value="1"/>
</dbReference>
<evidence type="ECO:0000256" key="5">
    <source>
        <dbReference type="ARBA" id="ARBA00012458"/>
    </source>
</evidence>
<dbReference type="GO" id="GO:0046872">
    <property type="term" value="F:metal ion binding"/>
    <property type="evidence" value="ECO:0007669"/>
    <property type="project" value="UniProtKB-KW"/>
</dbReference>
<dbReference type="SUPFAM" id="SSF51717">
    <property type="entry name" value="Dihydropteroate synthetase-like"/>
    <property type="match status" value="1"/>
</dbReference>
<evidence type="ECO:0000313" key="15">
    <source>
        <dbReference type="Proteomes" id="UP000316426"/>
    </source>
</evidence>
<dbReference type="AlphaFoldDB" id="A0A518K360"/>
<name>A0A518K360_9BACT</name>
<evidence type="ECO:0000259" key="13">
    <source>
        <dbReference type="PROSITE" id="PS50972"/>
    </source>
</evidence>